<evidence type="ECO:0000313" key="6">
    <source>
        <dbReference type="Proteomes" id="UP000178606"/>
    </source>
</evidence>
<protein>
    <submittedName>
        <fullName evidence="5">Uncharacterized protein</fullName>
    </submittedName>
</protein>
<evidence type="ECO:0000256" key="1">
    <source>
        <dbReference type="ARBA" id="ARBA00022737"/>
    </source>
</evidence>
<feature type="repeat" description="TPR" evidence="3">
    <location>
        <begin position="211"/>
        <end position="244"/>
    </location>
</feature>
<keyword evidence="2 3" id="KW-0802">TPR repeat</keyword>
<feature type="transmembrane region" description="Helical" evidence="4">
    <location>
        <begin position="12"/>
        <end position="29"/>
    </location>
</feature>
<organism evidence="5 6">
    <name type="scientific">Handelsmanbacteria sp. (strain RIFCSPLOWO2_12_FULL_64_10)</name>
    <dbReference type="NCBI Taxonomy" id="1817868"/>
    <lineage>
        <taxon>Bacteria</taxon>
        <taxon>Candidatus Handelsmaniibacteriota</taxon>
    </lineage>
</organism>
<comment type="caution">
    <text evidence="5">The sequence shown here is derived from an EMBL/GenBank/DDBJ whole genome shotgun (WGS) entry which is preliminary data.</text>
</comment>
<name>A0A1F6CM29_HANXR</name>
<dbReference type="InterPro" id="IPR019734">
    <property type="entry name" value="TPR_rpt"/>
</dbReference>
<dbReference type="Pfam" id="PF13432">
    <property type="entry name" value="TPR_16"/>
    <property type="match status" value="4"/>
</dbReference>
<feature type="repeat" description="TPR" evidence="3">
    <location>
        <begin position="245"/>
        <end position="278"/>
    </location>
</feature>
<dbReference type="InterPro" id="IPR051012">
    <property type="entry name" value="CellSynth/LPSAsmb/PSIAsmb"/>
</dbReference>
<dbReference type="PANTHER" id="PTHR45586:SF1">
    <property type="entry name" value="LIPOPOLYSACCHARIDE ASSEMBLY PROTEIN B"/>
    <property type="match status" value="1"/>
</dbReference>
<accession>A0A1F6CM29</accession>
<dbReference type="Gene3D" id="1.25.40.10">
    <property type="entry name" value="Tetratricopeptide repeat domain"/>
    <property type="match status" value="4"/>
</dbReference>
<sequence length="454" mass="50389">MQSANYRPHFSFFIFHFSFSIVLVFSWIVEGQGQPLAPQPPIPALVAEGRRRLQAGDAAGAASLLRRAVQANPDDANARAALGVALRGIDPVRGRYQLWRAVALRPEHAEALYHLGALSLQEGDQAQAREMLERAARAGARNLHLHEALAYLYAEVDRFADAVQHLRRAMEIAPGESKFRLRLAVLQERSGAYPEAVQALKDFIATSPDVVEAHLLLGHVYLLTGRPQEAVAPLRRAVALRPVDAKARYQLGQALLQAGRPSEATSELREAVRLSPDYAEARYALGQAYLKAGEGEKARREMEAFQKRHAEREREASRRRVYFATWGLGVEAEARGDLKRAAEALQQAVAVFPEDERAHLQLSQVYEKQGLQGAAQQELRRARGLLREGDLGRAYLALGVELLHQGALSVAAEALERAVRMDPALSRARYQLVLLYDRLGRAADRDRHAKALEE</sequence>
<keyword evidence="4" id="KW-0472">Membrane</keyword>
<dbReference type="SUPFAM" id="SSF48452">
    <property type="entry name" value="TPR-like"/>
    <property type="match status" value="2"/>
</dbReference>
<dbReference type="Pfam" id="PF14559">
    <property type="entry name" value="TPR_19"/>
    <property type="match status" value="1"/>
</dbReference>
<dbReference type="SMART" id="SM00028">
    <property type="entry name" value="TPR"/>
    <property type="match status" value="8"/>
</dbReference>
<dbReference type="PROSITE" id="PS50005">
    <property type="entry name" value="TPR"/>
    <property type="match status" value="5"/>
</dbReference>
<feature type="repeat" description="TPR" evidence="3">
    <location>
        <begin position="143"/>
        <end position="176"/>
    </location>
</feature>
<dbReference type="InterPro" id="IPR011990">
    <property type="entry name" value="TPR-like_helical_dom_sf"/>
</dbReference>
<keyword evidence="4" id="KW-1133">Transmembrane helix</keyword>
<evidence type="ECO:0000256" key="2">
    <source>
        <dbReference type="ARBA" id="ARBA00022803"/>
    </source>
</evidence>
<evidence type="ECO:0000256" key="4">
    <source>
        <dbReference type="SAM" id="Phobius"/>
    </source>
</evidence>
<keyword evidence="1" id="KW-0677">Repeat</keyword>
<dbReference type="EMBL" id="MFKF01000214">
    <property type="protein sequence ID" value="OGG50097.1"/>
    <property type="molecule type" value="Genomic_DNA"/>
</dbReference>
<reference evidence="5 6" key="1">
    <citation type="journal article" date="2016" name="Nat. Commun.">
        <title>Thousands of microbial genomes shed light on interconnected biogeochemical processes in an aquifer system.</title>
        <authorList>
            <person name="Anantharaman K."/>
            <person name="Brown C.T."/>
            <person name="Hug L.A."/>
            <person name="Sharon I."/>
            <person name="Castelle C.J."/>
            <person name="Probst A.J."/>
            <person name="Thomas B.C."/>
            <person name="Singh A."/>
            <person name="Wilkins M.J."/>
            <person name="Karaoz U."/>
            <person name="Brodie E.L."/>
            <person name="Williams K.H."/>
            <person name="Hubbard S.S."/>
            <person name="Banfield J.F."/>
        </authorList>
    </citation>
    <scope>NUCLEOTIDE SEQUENCE [LARGE SCALE GENOMIC DNA]</scope>
    <source>
        <strain evidence="6">RIFCSPLOWO2_12_FULL_64_10</strain>
    </source>
</reference>
<proteinExistence type="predicted"/>
<keyword evidence="4" id="KW-0812">Transmembrane</keyword>
<dbReference type="AlphaFoldDB" id="A0A1F6CM29"/>
<evidence type="ECO:0000313" key="5">
    <source>
        <dbReference type="EMBL" id="OGG50097.1"/>
    </source>
</evidence>
<dbReference type="Proteomes" id="UP000178606">
    <property type="component" value="Unassembled WGS sequence"/>
</dbReference>
<dbReference type="PANTHER" id="PTHR45586">
    <property type="entry name" value="TPR REPEAT-CONTAINING PROTEIN PA4667"/>
    <property type="match status" value="1"/>
</dbReference>
<dbReference type="Pfam" id="PF13181">
    <property type="entry name" value="TPR_8"/>
    <property type="match status" value="1"/>
</dbReference>
<feature type="repeat" description="TPR" evidence="3">
    <location>
        <begin position="392"/>
        <end position="425"/>
    </location>
</feature>
<feature type="repeat" description="TPR" evidence="3">
    <location>
        <begin position="109"/>
        <end position="142"/>
    </location>
</feature>
<gene>
    <name evidence="5" type="ORF">A3F84_02615</name>
</gene>
<evidence type="ECO:0000256" key="3">
    <source>
        <dbReference type="PROSITE-ProRule" id="PRU00339"/>
    </source>
</evidence>